<dbReference type="Gene3D" id="3.40.366.10">
    <property type="entry name" value="Malonyl-Coenzyme A Acyl Carrier Protein, domain 2"/>
    <property type="match status" value="1"/>
</dbReference>
<reference evidence="7 8" key="1">
    <citation type="submission" date="2019-06" db="EMBL/GenBank/DDBJ databases">
        <title>Sequencing the genomes of 1000 actinobacteria strains.</title>
        <authorList>
            <person name="Klenk H.-P."/>
        </authorList>
    </citation>
    <scope>NUCLEOTIDE SEQUENCE [LARGE SCALE GENOMIC DNA]</scope>
    <source>
        <strain evidence="7 8">DSM 41695</strain>
    </source>
</reference>
<dbReference type="InterPro" id="IPR016035">
    <property type="entry name" value="Acyl_Trfase/lysoPLipase"/>
</dbReference>
<dbReference type="SUPFAM" id="SSF52151">
    <property type="entry name" value="FabD/lysophospholipase-like"/>
    <property type="match status" value="1"/>
</dbReference>
<dbReference type="NCBIfam" id="TIGR00128">
    <property type="entry name" value="fabD"/>
    <property type="match status" value="1"/>
</dbReference>
<dbReference type="InterPro" id="IPR001227">
    <property type="entry name" value="Ac_transferase_dom_sf"/>
</dbReference>
<evidence type="ECO:0000313" key="7">
    <source>
        <dbReference type="EMBL" id="TWF89446.1"/>
    </source>
</evidence>
<evidence type="ECO:0000256" key="5">
    <source>
        <dbReference type="PIRSR" id="PIRSR000446-1"/>
    </source>
</evidence>
<dbReference type="PIRSF" id="PIRSF000446">
    <property type="entry name" value="Mct"/>
    <property type="match status" value="1"/>
</dbReference>
<dbReference type="GO" id="GO:0004314">
    <property type="term" value="F:[acyl-carrier-protein] S-malonyltransferase activity"/>
    <property type="evidence" value="ECO:0007669"/>
    <property type="project" value="UniProtKB-EC"/>
</dbReference>
<dbReference type="PANTHER" id="PTHR42681">
    <property type="entry name" value="MALONYL-COA-ACYL CARRIER PROTEIN TRANSACYLASE, MITOCHONDRIAL"/>
    <property type="match status" value="1"/>
</dbReference>
<dbReference type="InterPro" id="IPR014043">
    <property type="entry name" value="Acyl_transferase_dom"/>
</dbReference>
<comment type="similarity">
    <text evidence="4">Belongs to the fabD family.</text>
</comment>
<evidence type="ECO:0000256" key="2">
    <source>
        <dbReference type="ARBA" id="ARBA00023315"/>
    </source>
</evidence>
<sequence length="288" mass="30786">MTVAHLFAGQGSQRVGMGAELLKSYPNLVRQADAALGYSVADLCLHGPAERLSDTRFTQPAVYVVDALAYLDAVRRTGVIPDVVAGHSLGEYAALFASGAFDFRTGLEIVARRAELMADAGPGAMAAVIGLAESAVGEILAAEDCDVDIANLNAPDQIVVSGTPEEVRRVAKVLAERASAVVPLTVSGAFHSRHMRPAAERLERFLRGHVFGRLKIPVISNTTARPYEDGDVVDLLCRQLWSPVRWTETVHHLLAQPDPELREIGPGNVLTGLTRRIRAARETAPAAG</sequence>
<dbReference type="GO" id="GO:0005829">
    <property type="term" value="C:cytosol"/>
    <property type="evidence" value="ECO:0007669"/>
    <property type="project" value="TreeGrafter"/>
</dbReference>
<evidence type="ECO:0000256" key="4">
    <source>
        <dbReference type="PIRNR" id="PIRNR000446"/>
    </source>
</evidence>
<evidence type="ECO:0000313" key="8">
    <source>
        <dbReference type="Proteomes" id="UP000316603"/>
    </source>
</evidence>
<feature type="domain" description="Malonyl-CoA:ACP transacylase (MAT)" evidence="6">
    <location>
        <begin position="6"/>
        <end position="286"/>
    </location>
</feature>
<keyword evidence="2 4" id="KW-0012">Acyltransferase</keyword>
<feature type="active site" evidence="5">
    <location>
        <position position="88"/>
    </location>
</feature>
<keyword evidence="8" id="KW-1185">Reference proteome</keyword>
<dbReference type="Gene3D" id="3.30.70.250">
    <property type="entry name" value="Malonyl-CoA ACP transacylase, ACP-binding"/>
    <property type="match status" value="1"/>
</dbReference>
<proteinExistence type="inferred from homology"/>
<comment type="caution">
    <text evidence="7">The sequence shown here is derived from an EMBL/GenBank/DDBJ whole genome shotgun (WGS) entry which is preliminary data.</text>
</comment>
<keyword evidence="1 4" id="KW-0808">Transferase</keyword>
<evidence type="ECO:0000256" key="1">
    <source>
        <dbReference type="ARBA" id="ARBA00022679"/>
    </source>
</evidence>
<dbReference type="SMART" id="SM00827">
    <property type="entry name" value="PKS_AT"/>
    <property type="match status" value="1"/>
</dbReference>
<dbReference type="InterPro" id="IPR050858">
    <property type="entry name" value="Mal-CoA-ACP_Trans/PKS_FabD"/>
</dbReference>
<dbReference type="RefSeq" id="WP_145870963.1">
    <property type="nucleotide sequence ID" value="NZ_BNCE01000010.1"/>
</dbReference>
<evidence type="ECO:0000259" key="6">
    <source>
        <dbReference type="SMART" id="SM00827"/>
    </source>
</evidence>
<comment type="catalytic activity">
    <reaction evidence="3 4">
        <text>holo-[ACP] + malonyl-CoA = malonyl-[ACP] + CoA</text>
        <dbReference type="Rhea" id="RHEA:41792"/>
        <dbReference type="Rhea" id="RHEA-COMP:9623"/>
        <dbReference type="Rhea" id="RHEA-COMP:9685"/>
        <dbReference type="ChEBI" id="CHEBI:57287"/>
        <dbReference type="ChEBI" id="CHEBI:57384"/>
        <dbReference type="ChEBI" id="CHEBI:64479"/>
        <dbReference type="ChEBI" id="CHEBI:78449"/>
        <dbReference type="EC" id="2.3.1.39"/>
    </reaction>
</comment>
<dbReference type="PANTHER" id="PTHR42681:SF1">
    <property type="entry name" value="MALONYL-COA-ACYL CARRIER PROTEIN TRANSACYLASE, MITOCHONDRIAL"/>
    <property type="match status" value="1"/>
</dbReference>
<dbReference type="EMBL" id="VIWV01000001">
    <property type="protein sequence ID" value="TWF89446.1"/>
    <property type="molecule type" value="Genomic_DNA"/>
</dbReference>
<dbReference type="InterPro" id="IPR024925">
    <property type="entry name" value="Malonyl_CoA-ACP_transAc"/>
</dbReference>
<dbReference type="InterPro" id="IPR016036">
    <property type="entry name" value="Malonyl_transacylase_ACP-bd"/>
</dbReference>
<evidence type="ECO:0000256" key="3">
    <source>
        <dbReference type="ARBA" id="ARBA00048462"/>
    </source>
</evidence>
<dbReference type="Pfam" id="PF00698">
    <property type="entry name" value="Acyl_transf_1"/>
    <property type="match status" value="1"/>
</dbReference>
<organism evidence="7 8">
    <name type="scientific">Streptomyces capillispiralis</name>
    <dbReference type="NCBI Taxonomy" id="68182"/>
    <lineage>
        <taxon>Bacteria</taxon>
        <taxon>Bacillati</taxon>
        <taxon>Actinomycetota</taxon>
        <taxon>Actinomycetes</taxon>
        <taxon>Kitasatosporales</taxon>
        <taxon>Streptomycetaceae</taxon>
        <taxon>Streptomyces</taxon>
    </lineage>
</organism>
<feature type="active site" evidence="5">
    <location>
        <position position="191"/>
    </location>
</feature>
<dbReference type="EC" id="2.3.1.39" evidence="4"/>
<dbReference type="GO" id="GO:0006633">
    <property type="term" value="P:fatty acid biosynthetic process"/>
    <property type="evidence" value="ECO:0007669"/>
    <property type="project" value="TreeGrafter"/>
</dbReference>
<dbReference type="AlphaFoldDB" id="A0A561TQQ9"/>
<name>A0A561TQQ9_9ACTN</name>
<dbReference type="Proteomes" id="UP000316603">
    <property type="component" value="Unassembled WGS sequence"/>
</dbReference>
<accession>A0A561TQQ9</accession>
<dbReference type="SUPFAM" id="SSF55048">
    <property type="entry name" value="Probable ACP-binding domain of malonyl-CoA ACP transacylase"/>
    <property type="match status" value="1"/>
</dbReference>
<protein>
    <recommendedName>
        <fullName evidence="4">Malonyl CoA-acyl carrier protein transacylase</fullName>
        <ecNumber evidence="4">2.3.1.39</ecNumber>
    </recommendedName>
</protein>
<dbReference type="InterPro" id="IPR004410">
    <property type="entry name" value="Malonyl_CoA-ACP_transAc_FabD"/>
</dbReference>
<dbReference type="OrthoDB" id="3543921at2"/>
<gene>
    <name evidence="7" type="ORF">FHX78_116488</name>
</gene>